<comment type="caution">
    <text evidence="3">The sequence shown here is derived from an EMBL/GenBank/DDBJ whole genome shotgun (WGS) entry which is preliminary data.</text>
</comment>
<dbReference type="AlphaFoldDB" id="A0AAW2Z3L9"/>
<dbReference type="InterPro" id="IPR011990">
    <property type="entry name" value="TPR-like_helical_dom_sf"/>
</dbReference>
<dbReference type="PANTHER" id="PTHR44858">
    <property type="entry name" value="TETRATRICOPEPTIDE REPEAT PROTEIN 6"/>
    <property type="match status" value="1"/>
</dbReference>
<name>A0AAW2Z3L9_9EUKA</name>
<accession>A0AAW2Z3L9</accession>
<dbReference type="SUPFAM" id="SSF48452">
    <property type="entry name" value="TPR-like"/>
    <property type="match status" value="1"/>
</dbReference>
<evidence type="ECO:0000256" key="2">
    <source>
        <dbReference type="ARBA" id="ARBA00022803"/>
    </source>
</evidence>
<keyword evidence="2" id="KW-0802">TPR repeat</keyword>
<dbReference type="PANTHER" id="PTHR44858:SF1">
    <property type="entry name" value="UDP-N-ACETYLGLUCOSAMINE--PEPTIDE N-ACETYLGLUCOSAMINYLTRANSFERASE SPINDLY-RELATED"/>
    <property type="match status" value="1"/>
</dbReference>
<organism evidence="3 4">
    <name type="scientific">Acrasis kona</name>
    <dbReference type="NCBI Taxonomy" id="1008807"/>
    <lineage>
        <taxon>Eukaryota</taxon>
        <taxon>Discoba</taxon>
        <taxon>Heterolobosea</taxon>
        <taxon>Tetramitia</taxon>
        <taxon>Eutetramitia</taxon>
        <taxon>Acrasidae</taxon>
        <taxon>Acrasis</taxon>
    </lineage>
</organism>
<dbReference type="Proteomes" id="UP001431209">
    <property type="component" value="Unassembled WGS sequence"/>
</dbReference>
<protein>
    <submittedName>
        <fullName evidence="3">Uncharacterized protein</fullName>
    </submittedName>
</protein>
<dbReference type="Gene3D" id="1.25.40.10">
    <property type="entry name" value="Tetratricopeptide repeat domain"/>
    <property type="match status" value="2"/>
</dbReference>
<dbReference type="InterPro" id="IPR050498">
    <property type="entry name" value="Ycf3"/>
</dbReference>
<dbReference type="EMBL" id="JAOPGA020000946">
    <property type="protein sequence ID" value="KAL0483232.1"/>
    <property type="molecule type" value="Genomic_DNA"/>
</dbReference>
<reference evidence="3 4" key="1">
    <citation type="submission" date="2024-03" db="EMBL/GenBank/DDBJ databases">
        <title>The Acrasis kona genome and developmental transcriptomes reveal deep origins of eukaryotic multicellular pathways.</title>
        <authorList>
            <person name="Sheikh S."/>
            <person name="Fu C.-J."/>
            <person name="Brown M.W."/>
            <person name="Baldauf S.L."/>
        </authorList>
    </citation>
    <scope>NUCLEOTIDE SEQUENCE [LARGE SCALE GENOMIC DNA]</scope>
    <source>
        <strain evidence="3 4">ATCC MYA-3509</strain>
    </source>
</reference>
<sequence>MLSRLPINGVRMVSRHMLRSASIRYPNIAFVQNRQYSDASKDKVVASYLPDIDQEPSKATDYLSLLVFEITKCDLRVQAIEMPRYNLKYRHETADLSKEYATVSKPISDDLKTKYSHHVPIVNLLIKAIDRQYQHTKAAKPEQTHETAMSDAVDMFTRAIKEQINNVDKKKDDVERKLLSYIYFLRGRLLLDAKIDLTGAEADFIRSVQLGDDVTPNTPFRSWHAVVGLGNLYHQRAIMISELYTNDVYIEQPTSEAHGYDLIERDAKKFALYMRQPELPDKDAEEATEQEIKETLKIPIFQQRLCLNVELFKTRMDLPRETDGYRGESIITVNGERVVKPHPPNQLELYALRQKALNFFTEAIKMNDKFTEAMIERGWFHANLGKYFNEDYFDRALVDLNRAIEFEDRLTKRSFYPYFVRGLVYIHRKEYKQATVDLTSAIKLCSRHPELYMYRALAYLKLKKYRLHYNDKLESLKLHMKLRKDVSRERLMNRRYEIERLTGKPTKQKRRVVTVVKKVVNKVTGETVRVQKK</sequence>
<gene>
    <name evidence="3" type="ORF">AKO1_011554</name>
</gene>
<evidence type="ECO:0000256" key="1">
    <source>
        <dbReference type="ARBA" id="ARBA00022737"/>
    </source>
</evidence>
<proteinExistence type="predicted"/>
<evidence type="ECO:0000313" key="3">
    <source>
        <dbReference type="EMBL" id="KAL0483232.1"/>
    </source>
</evidence>
<keyword evidence="4" id="KW-1185">Reference proteome</keyword>
<keyword evidence="1" id="KW-0677">Repeat</keyword>
<evidence type="ECO:0000313" key="4">
    <source>
        <dbReference type="Proteomes" id="UP001431209"/>
    </source>
</evidence>